<accession>L9ZB04</accession>
<evidence type="ECO:0000313" key="3">
    <source>
        <dbReference type="Proteomes" id="UP000011511"/>
    </source>
</evidence>
<feature type="compositionally biased region" description="Basic and acidic residues" evidence="1">
    <location>
        <begin position="17"/>
        <end position="32"/>
    </location>
</feature>
<feature type="region of interest" description="Disordered" evidence="1">
    <location>
        <begin position="14"/>
        <end position="52"/>
    </location>
</feature>
<name>L9ZB04_NATA2</name>
<dbReference type="Proteomes" id="UP000011511">
    <property type="component" value="Unassembled WGS sequence"/>
</dbReference>
<feature type="compositionally biased region" description="Basic and acidic residues" evidence="1">
    <location>
        <begin position="127"/>
        <end position="137"/>
    </location>
</feature>
<evidence type="ECO:0000313" key="2">
    <source>
        <dbReference type="EMBL" id="ELY83559.1"/>
    </source>
</evidence>
<dbReference type="EMBL" id="AOIK01000043">
    <property type="protein sequence ID" value="ELY83559.1"/>
    <property type="molecule type" value="Genomic_DNA"/>
</dbReference>
<feature type="compositionally biased region" description="Basic residues" evidence="1">
    <location>
        <begin position="164"/>
        <end position="174"/>
    </location>
</feature>
<protein>
    <submittedName>
        <fullName evidence="2">Uncharacterized protein</fullName>
    </submittedName>
</protein>
<proteinExistence type="predicted"/>
<keyword evidence="3" id="KW-1185">Reference proteome</keyword>
<evidence type="ECO:0000256" key="1">
    <source>
        <dbReference type="SAM" id="MobiDB-lite"/>
    </source>
</evidence>
<sequence length="174" mass="19498">MTLVSQPIAIRVRRRFERGQPTDRASDRRESGDSDSVPVTASSYPTRDGRSFMCRSGEVSPFMQSVHDPGFRAWNAVPQNGATDQDRFESVFGGDNTSLVLSFVVTIAPATARRTTVPARPDPPRSATDRTDPDRVTRSSLRSMETALFGSRPYDRPQRFRFPPAHRLRTSTRP</sequence>
<reference evidence="2 3" key="1">
    <citation type="journal article" date="2014" name="PLoS Genet.">
        <title>Phylogenetically driven sequencing of extremely halophilic archaea reveals strategies for static and dynamic osmo-response.</title>
        <authorList>
            <person name="Becker E.A."/>
            <person name="Seitzer P.M."/>
            <person name="Tritt A."/>
            <person name="Larsen D."/>
            <person name="Krusor M."/>
            <person name="Yao A.I."/>
            <person name="Wu D."/>
            <person name="Madern D."/>
            <person name="Eisen J.A."/>
            <person name="Darling A.E."/>
            <person name="Facciotti M.T."/>
        </authorList>
    </citation>
    <scope>NUCLEOTIDE SEQUENCE [LARGE SCALE GENOMIC DNA]</scope>
    <source>
        <strain evidence="2 3">JCM 12890</strain>
    </source>
</reference>
<feature type="region of interest" description="Disordered" evidence="1">
    <location>
        <begin position="114"/>
        <end position="174"/>
    </location>
</feature>
<comment type="caution">
    <text evidence="2">The sequence shown here is derived from an EMBL/GenBank/DDBJ whole genome shotgun (WGS) entry which is preliminary data.</text>
</comment>
<gene>
    <name evidence="2" type="ORF">C485_17442</name>
</gene>
<dbReference type="AlphaFoldDB" id="L9ZB04"/>
<organism evidence="2 3">
    <name type="scientific">Natrinema altunense (strain JCM 12890 / CGMCC 1.3731 / AJ2)</name>
    <dbReference type="NCBI Taxonomy" id="1227494"/>
    <lineage>
        <taxon>Archaea</taxon>
        <taxon>Methanobacteriati</taxon>
        <taxon>Methanobacteriota</taxon>
        <taxon>Stenosarchaea group</taxon>
        <taxon>Halobacteria</taxon>
        <taxon>Halobacteriales</taxon>
        <taxon>Natrialbaceae</taxon>
        <taxon>Natrinema</taxon>
    </lineage>
</organism>